<dbReference type="GO" id="GO:0006952">
    <property type="term" value="P:defense response"/>
    <property type="evidence" value="ECO:0007669"/>
    <property type="project" value="UniProtKB-KW"/>
</dbReference>
<reference evidence="2" key="1">
    <citation type="submission" date="2022-02" db="EMBL/GenBank/DDBJ databases">
        <authorList>
            <person name="Henning P.M."/>
            <person name="McCubbin A.G."/>
            <person name="Shore J.S."/>
        </authorList>
    </citation>
    <scope>NUCLEOTIDE SEQUENCE</scope>
    <source>
        <strain evidence="2">F60SS</strain>
        <tissue evidence="2">Leaves</tissue>
    </source>
</reference>
<dbReference type="GO" id="GO:0030598">
    <property type="term" value="F:rRNA N-glycosylase activity"/>
    <property type="evidence" value="ECO:0007669"/>
    <property type="project" value="UniProtKB-EC"/>
</dbReference>
<reference evidence="2" key="2">
    <citation type="journal article" date="2023" name="Plants (Basel)">
        <title>Annotation of the Turnera subulata (Passifloraceae) Draft Genome Reveals the S-Locus Evolved after the Divergence of Turneroideae from Passifloroideae in a Stepwise Manner.</title>
        <authorList>
            <person name="Henning P.M."/>
            <person name="Roalson E.H."/>
            <person name="Mir W."/>
            <person name="McCubbin A.G."/>
            <person name="Shore J.S."/>
        </authorList>
    </citation>
    <scope>NUCLEOTIDE SEQUENCE</scope>
    <source>
        <strain evidence="2">F60SS</strain>
    </source>
</reference>
<dbReference type="Pfam" id="PF00161">
    <property type="entry name" value="RIP"/>
    <property type="match status" value="1"/>
</dbReference>
<keyword evidence="1" id="KW-0378">Hydrolase</keyword>
<name>A0A9Q0FYH3_9ROSI</name>
<comment type="similarity">
    <text evidence="1">Belongs to the ribosome-inactivating protein family.</text>
</comment>
<protein>
    <recommendedName>
        <fullName evidence="4">rRNA N-glycosidase</fullName>
    </recommendedName>
</protein>
<evidence type="ECO:0000313" key="2">
    <source>
        <dbReference type="EMBL" id="KAJ4839858.1"/>
    </source>
</evidence>
<evidence type="ECO:0000256" key="1">
    <source>
        <dbReference type="RuleBase" id="RU004915"/>
    </source>
</evidence>
<dbReference type="SUPFAM" id="SSF56371">
    <property type="entry name" value="Ribosome inactivating proteins (RIP)"/>
    <property type="match status" value="1"/>
</dbReference>
<dbReference type="PRINTS" id="PR00396">
    <property type="entry name" value="SHIGARICIN"/>
</dbReference>
<gene>
    <name evidence="2" type="ORF">Tsubulata_030164</name>
</gene>
<keyword evidence="1" id="KW-0652">Protein synthesis inhibitor</keyword>
<sequence>METLHIKIDFGAHWKRPQDFPEIIKGLAELVQWGVLPVPRTGNQGPQFSFKVLPKKSAPTQIILLTVTIAGQSVTLILKRYDLYLIGYDLGKRRRLLRNHETNLQGEDIGFGTGYAELEKFAKCGRQFIELDKPALAEAIGGLHQLHTSRKQFSKDPMEALCLLTLTQMLPESVRFPHLSYFCSNVIRIGGPPPNRAWITGLESDFKKLSKRVYKCTDPDYALQKDYSAYGGHQVNPYDGVTNQVVPYYRKMYPPTFLDTREKLFDTLGILLNQDHDNGVAKKHKAIPIGEEKPQSSKWARKLSILGMKKSNTPEFPAWGTTRCQAIQILSGAQFYDLHEGLAKKIPETILRGIGMIAVEVQGQEHGDAILACAREALKAYNEKQDANLHLKKIVKANHVYLLSNDYYITLEAWDRSTLDEDGSYPVKTYRTQVSYNPNLPQSCAPRCFYPAPVYFHNPYEGY</sequence>
<comment type="catalytic activity">
    <reaction evidence="1">
        <text>Endohydrolysis of the N-glycosidic bond at one specific adenosine on the 28S rRNA.</text>
        <dbReference type="EC" id="3.2.2.22"/>
    </reaction>
</comment>
<evidence type="ECO:0000313" key="3">
    <source>
        <dbReference type="Proteomes" id="UP001141552"/>
    </source>
</evidence>
<dbReference type="InterPro" id="IPR016138">
    <property type="entry name" value="Ribosome_inactivat_prot_sub1"/>
</dbReference>
<keyword evidence="1" id="KW-0800">Toxin</keyword>
<proteinExistence type="inferred from homology"/>
<dbReference type="AlphaFoldDB" id="A0A9Q0FYH3"/>
<dbReference type="Gene3D" id="3.40.420.10">
    <property type="entry name" value="Ricin (A subunit), domain 1"/>
    <property type="match status" value="1"/>
</dbReference>
<evidence type="ECO:0008006" key="4">
    <source>
        <dbReference type="Google" id="ProtNLM"/>
    </source>
</evidence>
<keyword evidence="1" id="KW-0611">Plant defense</keyword>
<dbReference type="Proteomes" id="UP001141552">
    <property type="component" value="Unassembled WGS sequence"/>
</dbReference>
<dbReference type="InterPro" id="IPR036041">
    <property type="entry name" value="Ribosome-inact_prot_sf"/>
</dbReference>
<dbReference type="GO" id="GO:0017148">
    <property type="term" value="P:negative regulation of translation"/>
    <property type="evidence" value="ECO:0007669"/>
    <property type="project" value="UniProtKB-KW"/>
</dbReference>
<dbReference type="OrthoDB" id="1602268at2759"/>
<accession>A0A9Q0FYH3</accession>
<dbReference type="InterPro" id="IPR017989">
    <property type="entry name" value="Ribosome_inactivat_1/2"/>
</dbReference>
<organism evidence="2 3">
    <name type="scientific">Turnera subulata</name>
    <dbReference type="NCBI Taxonomy" id="218843"/>
    <lineage>
        <taxon>Eukaryota</taxon>
        <taxon>Viridiplantae</taxon>
        <taxon>Streptophyta</taxon>
        <taxon>Embryophyta</taxon>
        <taxon>Tracheophyta</taxon>
        <taxon>Spermatophyta</taxon>
        <taxon>Magnoliopsida</taxon>
        <taxon>eudicotyledons</taxon>
        <taxon>Gunneridae</taxon>
        <taxon>Pentapetalae</taxon>
        <taxon>rosids</taxon>
        <taxon>fabids</taxon>
        <taxon>Malpighiales</taxon>
        <taxon>Passifloraceae</taxon>
        <taxon>Turnera</taxon>
    </lineage>
</organism>
<comment type="caution">
    <text evidence="2">The sequence shown here is derived from an EMBL/GenBank/DDBJ whole genome shotgun (WGS) entry which is preliminary data.</text>
</comment>
<dbReference type="Gene3D" id="3.10.450.10">
    <property type="match status" value="1"/>
</dbReference>
<dbReference type="EMBL" id="JAKUCV010003179">
    <property type="protein sequence ID" value="KAJ4839858.1"/>
    <property type="molecule type" value="Genomic_DNA"/>
</dbReference>
<dbReference type="InterPro" id="IPR001574">
    <property type="entry name" value="Ribosome_inactivat_prot"/>
</dbReference>
<dbReference type="GO" id="GO:0090729">
    <property type="term" value="F:toxin activity"/>
    <property type="evidence" value="ECO:0007669"/>
    <property type="project" value="UniProtKB-KW"/>
</dbReference>
<keyword evidence="3" id="KW-1185">Reference proteome</keyword>